<evidence type="ECO:0000313" key="2">
    <source>
        <dbReference type="EMBL" id="KAF8563143.1"/>
    </source>
</evidence>
<keyword evidence="1" id="KW-0175">Coiled coil</keyword>
<dbReference type="OrthoDB" id="6410656at2759"/>
<dbReference type="EMBL" id="JTDF01014138">
    <property type="protein sequence ID" value="KAF8563143.1"/>
    <property type="molecule type" value="Genomic_DNA"/>
</dbReference>
<dbReference type="AlphaFoldDB" id="A0A8T0D5M1"/>
<organism evidence="2 3">
    <name type="scientific">Paragonimus westermani</name>
    <dbReference type="NCBI Taxonomy" id="34504"/>
    <lineage>
        <taxon>Eukaryota</taxon>
        <taxon>Metazoa</taxon>
        <taxon>Spiralia</taxon>
        <taxon>Lophotrochozoa</taxon>
        <taxon>Platyhelminthes</taxon>
        <taxon>Trematoda</taxon>
        <taxon>Digenea</taxon>
        <taxon>Plagiorchiida</taxon>
        <taxon>Troglotremata</taxon>
        <taxon>Troglotrematidae</taxon>
        <taxon>Paragonimus</taxon>
    </lineage>
</organism>
<feature type="non-terminal residue" evidence="2">
    <location>
        <position position="1"/>
    </location>
</feature>
<reference evidence="2 3" key="1">
    <citation type="submission" date="2019-07" db="EMBL/GenBank/DDBJ databases">
        <title>Annotation for the trematode Paragonimus westermani.</title>
        <authorList>
            <person name="Choi Y.-J."/>
        </authorList>
    </citation>
    <scope>NUCLEOTIDE SEQUENCE [LARGE SCALE GENOMIC DNA]</scope>
    <source>
        <strain evidence="2">180907_Pwestermani</strain>
    </source>
</reference>
<gene>
    <name evidence="2" type="ORF">P879_11554</name>
</gene>
<keyword evidence="3" id="KW-1185">Reference proteome</keyword>
<proteinExistence type="predicted"/>
<accession>A0A8T0D5M1</accession>
<name>A0A8T0D5M1_9TREM</name>
<comment type="caution">
    <text evidence="2">The sequence shown here is derived from an EMBL/GenBank/DDBJ whole genome shotgun (WGS) entry which is preliminary data.</text>
</comment>
<evidence type="ECO:0000256" key="1">
    <source>
        <dbReference type="SAM" id="Coils"/>
    </source>
</evidence>
<evidence type="ECO:0000313" key="3">
    <source>
        <dbReference type="Proteomes" id="UP000699462"/>
    </source>
</evidence>
<protein>
    <submittedName>
        <fullName evidence="2">Uncharacterized protein</fullName>
    </submittedName>
</protein>
<dbReference type="Proteomes" id="UP000699462">
    <property type="component" value="Unassembled WGS sequence"/>
</dbReference>
<sequence length="201" mass="21797">VAPFCEPSKVLNSTTDIAQSVVATSERRSSNVKSDSCDQSLTDGPHFVASSIEPPSVPSPVTKAIKLSATENLSATTRLLTQHLASQIQAKEVECQLLRDEVISLRDKIKRATNSTKLTRTPSCLVDVATMIVNEAVPCKLDSTPLQNSEHIEGVRNSTVSSEAHRSHSPDVVLLRTLQDEIARLAKEVTLACQRNEVSIL</sequence>
<feature type="coiled-coil region" evidence="1">
    <location>
        <begin position="88"/>
        <end position="115"/>
    </location>
</feature>